<protein>
    <submittedName>
        <fullName evidence="1">Uncharacterized protein</fullName>
    </submittedName>
</protein>
<dbReference type="EMBL" id="MN956836">
    <property type="protein sequence ID" value="QTX14713.1"/>
    <property type="molecule type" value="Genomic_DNA"/>
</dbReference>
<reference evidence="1" key="1">
    <citation type="submission" date="2020-01" db="EMBL/GenBank/DDBJ databases">
        <authorList>
            <person name="Qin S."/>
        </authorList>
    </citation>
    <scope>NUCLEOTIDE SEQUENCE</scope>
    <source>
        <strain evidence="1">CVir17-16-YZ6g</strain>
        <plasmid evidence="1">p17-15-vir-like</plasmid>
    </source>
</reference>
<evidence type="ECO:0000313" key="1">
    <source>
        <dbReference type="EMBL" id="QTX14713.1"/>
    </source>
</evidence>
<accession>A0A8B0SR08</accession>
<proteinExistence type="predicted"/>
<geneLocation type="plasmid" evidence="1">
    <name>p17-15-vir-like</name>
</geneLocation>
<organism evidence="1">
    <name type="scientific">Klebsiella pneumoniae</name>
    <dbReference type="NCBI Taxonomy" id="573"/>
    <lineage>
        <taxon>Bacteria</taxon>
        <taxon>Pseudomonadati</taxon>
        <taxon>Pseudomonadota</taxon>
        <taxon>Gammaproteobacteria</taxon>
        <taxon>Enterobacterales</taxon>
        <taxon>Enterobacteriaceae</taxon>
        <taxon>Klebsiella/Raoultella group</taxon>
        <taxon>Klebsiella</taxon>
        <taxon>Klebsiella pneumoniae complex</taxon>
    </lineage>
</organism>
<name>A0A8B0SR08_KLEPN</name>
<sequence length="84" mass="9513">MECKQVSRESLFGMNSSQPKYISRATKTLKLYGIDVDDEGLPELLSRYAKKLTGDICKVYAQYTVDSLDVLARTLAEFLLSVMR</sequence>
<dbReference type="AlphaFoldDB" id="A0A8B0SR08"/>
<keyword evidence="1" id="KW-0614">Plasmid</keyword>